<dbReference type="Pfam" id="PF00528">
    <property type="entry name" value="BPD_transp_1"/>
    <property type="match status" value="1"/>
</dbReference>
<evidence type="ECO:0000313" key="10">
    <source>
        <dbReference type="Proteomes" id="UP000244081"/>
    </source>
</evidence>
<feature type="transmembrane region" description="Helical" evidence="7">
    <location>
        <begin position="36"/>
        <end position="61"/>
    </location>
</feature>
<sequence>MTDTTAETGAPAPRTDLQADPVARGPLARFFENWPLSVLLALGWVFVVLVVAIGADVIAPYSYTGLDLSSRLSPPVFMGGSWAHLLGTDELGRDVFSRLVQSIRMSLLIAFFGTIIATTLGTSLGFLAAHFRGKVEALVLMLIDFQASMPFLIIALAVLAFFGNSLPLFIMLMGFNAWERYARIARGLTISAHEQGYAAAVRQLGASPWRTYGHHILPNIASTLIVSMTLSFPETILMESGLSFLGLGVQPPMTSLGNMVGYGREYITRASWIMLSPALVIVLTTLSISMIGDWLRDRLDPTLQ</sequence>
<evidence type="ECO:0000313" key="9">
    <source>
        <dbReference type="EMBL" id="PTW60643.1"/>
    </source>
</evidence>
<dbReference type="SUPFAM" id="SSF161098">
    <property type="entry name" value="MetI-like"/>
    <property type="match status" value="1"/>
</dbReference>
<keyword evidence="6 7" id="KW-0472">Membrane</keyword>
<evidence type="ECO:0000256" key="2">
    <source>
        <dbReference type="ARBA" id="ARBA00022448"/>
    </source>
</evidence>
<feature type="transmembrane region" description="Helical" evidence="7">
    <location>
        <begin position="272"/>
        <end position="292"/>
    </location>
</feature>
<gene>
    <name evidence="9" type="ORF">C8N35_104269</name>
</gene>
<dbReference type="PANTHER" id="PTHR43386:SF25">
    <property type="entry name" value="PEPTIDE ABC TRANSPORTER PERMEASE PROTEIN"/>
    <property type="match status" value="1"/>
</dbReference>
<dbReference type="OrthoDB" id="9766870at2"/>
<feature type="transmembrane region" description="Helical" evidence="7">
    <location>
        <begin position="107"/>
        <end position="131"/>
    </location>
</feature>
<evidence type="ECO:0000256" key="4">
    <source>
        <dbReference type="ARBA" id="ARBA00022692"/>
    </source>
</evidence>
<keyword evidence="3" id="KW-1003">Cell membrane</keyword>
<protein>
    <submittedName>
        <fullName evidence="9">Peptide/nickel transport system permease protein</fullName>
    </submittedName>
</protein>
<dbReference type="InterPro" id="IPR035906">
    <property type="entry name" value="MetI-like_sf"/>
</dbReference>
<evidence type="ECO:0000256" key="5">
    <source>
        <dbReference type="ARBA" id="ARBA00022989"/>
    </source>
</evidence>
<keyword evidence="2 7" id="KW-0813">Transport</keyword>
<comment type="similarity">
    <text evidence="7">Belongs to the binding-protein-dependent transport system permease family.</text>
</comment>
<comment type="caution">
    <text evidence="9">The sequence shown here is derived from an EMBL/GenBank/DDBJ whole genome shotgun (WGS) entry which is preliminary data.</text>
</comment>
<evidence type="ECO:0000256" key="7">
    <source>
        <dbReference type="RuleBase" id="RU363032"/>
    </source>
</evidence>
<reference evidence="9 10" key="1">
    <citation type="submission" date="2018-04" db="EMBL/GenBank/DDBJ databases">
        <title>Genomic Encyclopedia of Archaeal and Bacterial Type Strains, Phase II (KMG-II): from individual species to whole genera.</title>
        <authorList>
            <person name="Goeker M."/>
        </authorList>
    </citation>
    <scope>NUCLEOTIDE SEQUENCE [LARGE SCALE GENOMIC DNA]</scope>
    <source>
        <strain evidence="9 10">DSM 23382</strain>
    </source>
</reference>
<dbReference type="AlphaFoldDB" id="A0A2T5VA64"/>
<evidence type="ECO:0000256" key="3">
    <source>
        <dbReference type="ARBA" id="ARBA00022475"/>
    </source>
</evidence>
<evidence type="ECO:0000256" key="1">
    <source>
        <dbReference type="ARBA" id="ARBA00004651"/>
    </source>
</evidence>
<dbReference type="PANTHER" id="PTHR43386">
    <property type="entry name" value="OLIGOPEPTIDE TRANSPORT SYSTEM PERMEASE PROTEIN APPC"/>
    <property type="match status" value="1"/>
</dbReference>
<proteinExistence type="inferred from homology"/>
<dbReference type="GO" id="GO:0005886">
    <property type="term" value="C:plasma membrane"/>
    <property type="evidence" value="ECO:0007669"/>
    <property type="project" value="UniProtKB-SubCell"/>
</dbReference>
<accession>A0A2T5VA64</accession>
<dbReference type="EMBL" id="QAYG01000004">
    <property type="protein sequence ID" value="PTW60643.1"/>
    <property type="molecule type" value="Genomic_DNA"/>
</dbReference>
<name>A0A2T5VA64_9HYPH</name>
<dbReference type="CDD" id="cd06261">
    <property type="entry name" value="TM_PBP2"/>
    <property type="match status" value="1"/>
</dbReference>
<dbReference type="InterPro" id="IPR050366">
    <property type="entry name" value="BP-dependent_transpt_permease"/>
</dbReference>
<comment type="subcellular location">
    <subcellularLocation>
        <location evidence="1 7">Cell membrane</location>
        <topology evidence="1 7">Multi-pass membrane protein</topology>
    </subcellularLocation>
</comment>
<keyword evidence="10" id="KW-1185">Reference proteome</keyword>
<feature type="transmembrane region" description="Helical" evidence="7">
    <location>
        <begin position="151"/>
        <end position="178"/>
    </location>
</feature>
<dbReference type="InterPro" id="IPR000515">
    <property type="entry name" value="MetI-like"/>
</dbReference>
<organism evidence="9 10">
    <name type="scientific">Breoghania corrubedonensis</name>
    <dbReference type="NCBI Taxonomy" id="665038"/>
    <lineage>
        <taxon>Bacteria</taxon>
        <taxon>Pseudomonadati</taxon>
        <taxon>Pseudomonadota</taxon>
        <taxon>Alphaproteobacteria</taxon>
        <taxon>Hyphomicrobiales</taxon>
        <taxon>Stappiaceae</taxon>
        <taxon>Breoghania</taxon>
    </lineage>
</organism>
<dbReference type="Proteomes" id="UP000244081">
    <property type="component" value="Unassembled WGS sequence"/>
</dbReference>
<dbReference type="GO" id="GO:0055085">
    <property type="term" value="P:transmembrane transport"/>
    <property type="evidence" value="ECO:0007669"/>
    <property type="project" value="InterPro"/>
</dbReference>
<dbReference type="RefSeq" id="WP_107990234.1">
    <property type="nucleotide sequence ID" value="NZ_QAYG01000004.1"/>
</dbReference>
<evidence type="ECO:0000256" key="6">
    <source>
        <dbReference type="ARBA" id="ARBA00023136"/>
    </source>
</evidence>
<keyword evidence="5 7" id="KW-1133">Transmembrane helix</keyword>
<dbReference type="PROSITE" id="PS50928">
    <property type="entry name" value="ABC_TM1"/>
    <property type="match status" value="1"/>
</dbReference>
<dbReference type="Gene3D" id="1.10.3720.10">
    <property type="entry name" value="MetI-like"/>
    <property type="match status" value="1"/>
</dbReference>
<evidence type="ECO:0000259" key="8">
    <source>
        <dbReference type="PROSITE" id="PS50928"/>
    </source>
</evidence>
<keyword evidence="4 7" id="KW-0812">Transmembrane</keyword>
<feature type="domain" description="ABC transmembrane type-1" evidence="8">
    <location>
        <begin position="103"/>
        <end position="292"/>
    </location>
</feature>